<organism evidence="7 8">
    <name type="scientific">Photobacterium aquae</name>
    <dbReference type="NCBI Taxonomy" id="1195763"/>
    <lineage>
        <taxon>Bacteria</taxon>
        <taxon>Pseudomonadati</taxon>
        <taxon>Pseudomonadota</taxon>
        <taxon>Gammaproteobacteria</taxon>
        <taxon>Vibrionales</taxon>
        <taxon>Vibrionaceae</taxon>
        <taxon>Photobacterium</taxon>
    </lineage>
</organism>
<dbReference type="Gene3D" id="3.30.300.30">
    <property type="match status" value="1"/>
</dbReference>
<evidence type="ECO:0000313" key="8">
    <source>
        <dbReference type="Proteomes" id="UP000036097"/>
    </source>
</evidence>
<evidence type="ECO:0000256" key="2">
    <source>
        <dbReference type="ARBA" id="ARBA00022598"/>
    </source>
</evidence>
<dbReference type="GO" id="GO:0008756">
    <property type="term" value="F:o-succinylbenzoate-CoA ligase activity"/>
    <property type="evidence" value="ECO:0007669"/>
    <property type="project" value="InterPro"/>
</dbReference>
<dbReference type="CDD" id="cd17630">
    <property type="entry name" value="OSB_MenE-like"/>
    <property type="match status" value="1"/>
</dbReference>
<dbReference type="InterPro" id="IPR020845">
    <property type="entry name" value="AMP-binding_CS"/>
</dbReference>
<evidence type="ECO:0000256" key="3">
    <source>
        <dbReference type="ARBA" id="ARBA00022741"/>
    </source>
</evidence>
<dbReference type="Pfam" id="PF00501">
    <property type="entry name" value="AMP-binding"/>
    <property type="match status" value="1"/>
</dbReference>
<dbReference type="InterPro" id="IPR025110">
    <property type="entry name" value="AMP-bd_C"/>
</dbReference>
<evidence type="ECO:0000256" key="4">
    <source>
        <dbReference type="ARBA" id="ARBA00022840"/>
    </source>
</evidence>
<comment type="caution">
    <text evidence="7">The sequence shown here is derived from an EMBL/GenBank/DDBJ whole genome shotgun (WGS) entry which is preliminary data.</text>
</comment>
<accession>A0A0J1GWD3</accession>
<dbReference type="PANTHER" id="PTHR43767:SF1">
    <property type="entry name" value="NONRIBOSOMAL PEPTIDE SYNTHASE PES1 (EUROFUNG)-RELATED"/>
    <property type="match status" value="1"/>
</dbReference>
<dbReference type="InterPro" id="IPR010192">
    <property type="entry name" value="MenE"/>
</dbReference>
<dbReference type="GO" id="GO:0009234">
    <property type="term" value="P:menaquinone biosynthetic process"/>
    <property type="evidence" value="ECO:0007669"/>
    <property type="project" value="UniProtKB-KW"/>
</dbReference>
<keyword evidence="8" id="KW-1185">Reference proteome</keyword>
<protein>
    <submittedName>
        <fullName evidence="7">O-succinylbenzoic acid--CoA ligase</fullName>
    </submittedName>
</protein>
<dbReference type="NCBIfam" id="NF006539">
    <property type="entry name" value="PRK09029.1"/>
    <property type="match status" value="1"/>
</dbReference>
<keyword evidence="3" id="KW-0547">Nucleotide-binding</keyword>
<evidence type="ECO:0000259" key="6">
    <source>
        <dbReference type="Pfam" id="PF13193"/>
    </source>
</evidence>
<dbReference type="InterPro" id="IPR000873">
    <property type="entry name" value="AMP-dep_synth/lig_dom"/>
</dbReference>
<dbReference type="OrthoDB" id="9803968at2"/>
<dbReference type="NCBIfam" id="TIGR01923">
    <property type="entry name" value="menE"/>
    <property type="match status" value="1"/>
</dbReference>
<reference evidence="7 8" key="1">
    <citation type="submission" date="2015-05" db="EMBL/GenBank/DDBJ databases">
        <title>Photobacterium galathea sp. nov.</title>
        <authorList>
            <person name="Machado H."/>
            <person name="Gram L."/>
        </authorList>
    </citation>
    <scope>NUCLEOTIDE SEQUENCE [LARGE SCALE GENOMIC DNA]</scope>
    <source>
        <strain evidence="7 8">CGMCC 1.12159</strain>
    </source>
</reference>
<dbReference type="InterPro" id="IPR045851">
    <property type="entry name" value="AMP-bd_C_sf"/>
</dbReference>
<evidence type="ECO:0000313" key="7">
    <source>
        <dbReference type="EMBL" id="KLV03926.1"/>
    </source>
</evidence>
<gene>
    <name evidence="7" type="ORF">ABT56_16975</name>
</gene>
<dbReference type="Proteomes" id="UP000036097">
    <property type="component" value="Unassembled WGS sequence"/>
</dbReference>
<dbReference type="GO" id="GO:0005524">
    <property type="term" value="F:ATP binding"/>
    <property type="evidence" value="ECO:0007669"/>
    <property type="project" value="UniProtKB-KW"/>
</dbReference>
<keyword evidence="4" id="KW-0067">ATP-binding</keyword>
<dbReference type="EMBL" id="LDOT01000024">
    <property type="protein sequence ID" value="KLV03926.1"/>
    <property type="molecule type" value="Genomic_DNA"/>
</dbReference>
<name>A0A0J1GWD3_9GAMM</name>
<dbReference type="PANTHER" id="PTHR43767">
    <property type="entry name" value="LONG-CHAIN-FATTY-ACID--COA LIGASE"/>
    <property type="match status" value="1"/>
</dbReference>
<dbReference type="InterPro" id="IPR042099">
    <property type="entry name" value="ANL_N_sf"/>
</dbReference>
<dbReference type="InterPro" id="IPR050237">
    <property type="entry name" value="ATP-dep_AMP-bd_enzyme"/>
</dbReference>
<feature type="domain" description="AMP-dependent synthetase/ligase" evidence="5">
    <location>
        <begin position="15"/>
        <end position="328"/>
    </location>
</feature>
<feature type="domain" description="AMP-binding enzyme C-terminal" evidence="6">
    <location>
        <begin position="381"/>
        <end position="444"/>
    </location>
</feature>
<dbReference type="SUPFAM" id="SSF56801">
    <property type="entry name" value="Acetyl-CoA synthetase-like"/>
    <property type="match status" value="1"/>
</dbReference>
<dbReference type="STRING" id="1195763.ABT56_16975"/>
<evidence type="ECO:0000259" key="5">
    <source>
        <dbReference type="Pfam" id="PF00501"/>
    </source>
</evidence>
<keyword evidence="1" id="KW-0474">Menaquinone biosynthesis</keyword>
<sequence length="469" mass="51468">MAEVIESHFPTWPWQYWAAERPSAVALSFDGQSFGWAEVAQRVDDYAQGLIEQGVKRDQLIAVVAANSVSVVWLLLATLRVGARIVVINPRFSAVELERQLAALACDFVWYPSKQAGVPSGYTRLQLLPAKQPRLVPVTWQPTRAATLTLTSGSTGLPKAVVHSAQNHLSSAEGLLERMAFDADDSWLLSLPLFHISGLAIVWRWLLRGARLVLCPPQQLEQSLAGVTHASLVPTQLQRLLAGGRPTNLALKRVLLGGAVIPVSLTEQARAAGIECWCGYGMTEMASTVTAKLADQSTGVGYVLPNRNVAVRNGEAWVSGATLCLGYYRNRMIFPAGETEFDGVRWFATKDLAFWQDEELHISGRADNMFISGGENIQPEEIEKVLMAHPEVDQVFVLPVEDHEFGSRPVALVASGQPFTSELAERLADYMAEQVSGYRRPVRYLPLPETLGGGIKISRAMLAQWLTTQ</sequence>
<dbReference type="Gene3D" id="3.40.50.12780">
    <property type="entry name" value="N-terminal domain of ligase-like"/>
    <property type="match status" value="1"/>
</dbReference>
<dbReference type="Pfam" id="PF13193">
    <property type="entry name" value="AMP-binding_C"/>
    <property type="match status" value="1"/>
</dbReference>
<dbReference type="RefSeq" id="WP_047880091.1">
    <property type="nucleotide sequence ID" value="NZ_LDOT01000024.1"/>
</dbReference>
<dbReference type="PATRIC" id="fig|1195763.3.peg.3620"/>
<proteinExistence type="predicted"/>
<dbReference type="AlphaFoldDB" id="A0A0J1GWD3"/>
<dbReference type="PROSITE" id="PS00455">
    <property type="entry name" value="AMP_BINDING"/>
    <property type="match status" value="1"/>
</dbReference>
<evidence type="ECO:0000256" key="1">
    <source>
        <dbReference type="ARBA" id="ARBA00022428"/>
    </source>
</evidence>
<keyword evidence="2 7" id="KW-0436">Ligase</keyword>